<dbReference type="CDD" id="cd10031">
    <property type="entry name" value="UDG-F5_TTUDGB_like"/>
    <property type="match status" value="1"/>
</dbReference>
<comment type="similarity">
    <text evidence="8">Belongs to the uracil-DNA glycosylase (UDG) superfamily. Type 5 (UDGb) family.</text>
</comment>
<dbReference type="EMBL" id="MWPQ01000039">
    <property type="protein sequence ID" value="OPH83161.1"/>
    <property type="molecule type" value="Genomic_DNA"/>
</dbReference>
<keyword evidence="2" id="KW-0479">Metal-binding</keyword>
<keyword evidence="3" id="KW-0227">DNA damage</keyword>
<evidence type="ECO:0000313" key="13">
    <source>
        <dbReference type="Proteomes" id="UP000189940"/>
    </source>
</evidence>
<evidence type="ECO:0000259" key="11">
    <source>
        <dbReference type="SMART" id="SM00986"/>
    </source>
</evidence>
<dbReference type="GO" id="GO:0046872">
    <property type="term" value="F:metal ion binding"/>
    <property type="evidence" value="ECO:0007669"/>
    <property type="project" value="UniProtKB-KW"/>
</dbReference>
<dbReference type="InterPro" id="IPR044147">
    <property type="entry name" value="UdgB-like"/>
</dbReference>
<dbReference type="GO" id="GO:0051539">
    <property type="term" value="F:4 iron, 4 sulfur cluster binding"/>
    <property type="evidence" value="ECO:0007669"/>
    <property type="project" value="UniProtKB-KW"/>
</dbReference>
<gene>
    <name evidence="12" type="ORF">B2M20_09040</name>
</gene>
<dbReference type="InterPro" id="IPR005122">
    <property type="entry name" value="Uracil-DNA_glycosylase-like"/>
</dbReference>
<keyword evidence="6" id="KW-0411">Iron-sulfur</keyword>
<evidence type="ECO:0000256" key="4">
    <source>
        <dbReference type="ARBA" id="ARBA00022801"/>
    </source>
</evidence>
<proteinExistence type="inferred from homology"/>
<keyword evidence="4" id="KW-0378">Hydrolase</keyword>
<keyword evidence="5" id="KW-0408">Iron</keyword>
<evidence type="ECO:0000256" key="5">
    <source>
        <dbReference type="ARBA" id="ARBA00023004"/>
    </source>
</evidence>
<dbReference type="SMART" id="SM00986">
    <property type="entry name" value="UDG"/>
    <property type="match status" value="1"/>
</dbReference>
<dbReference type="GO" id="GO:0033958">
    <property type="term" value="F:DNA-deoxyinosine glycosylase activity"/>
    <property type="evidence" value="ECO:0007669"/>
    <property type="project" value="InterPro"/>
</dbReference>
<evidence type="ECO:0000313" key="12">
    <source>
        <dbReference type="EMBL" id="OPH83161.1"/>
    </source>
</evidence>
<comment type="caution">
    <text evidence="12">The sequence shown here is derived from an EMBL/GenBank/DDBJ whole genome shotgun (WGS) entry which is preliminary data.</text>
</comment>
<dbReference type="PANTHER" id="PTHR33693">
    <property type="entry name" value="TYPE-5 URACIL-DNA GLYCOSYLASE"/>
    <property type="match status" value="1"/>
</dbReference>
<feature type="region of interest" description="Disordered" evidence="10">
    <location>
        <begin position="1"/>
        <end position="24"/>
    </location>
</feature>
<keyword evidence="7" id="KW-0234">DNA repair</keyword>
<keyword evidence="1" id="KW-0004">4Fe-4S</keyword>
<accession>A0A1V4HYV9</accession>
<dbReference type="SUPFAM" id="SSF52141">
    <property type="entry name" value="Uracil-DNA glycosylase-like"/>
    <property type="match status" value="1"/>
</dbReference>
<dbReference type="SMART" id="SM00987">
    <property type="entry name" value="UreE_C"/>
    <property type="match status" value="1"/>
</dbReference>
<organism evidence="12 13">
    <name type="scientific">Nitrobacter vulgaris</name>
    <dbReference type="NCBI Taxonomy" id="29421"/>
    <lineage>
        <taxon>Bacteria</taxon>
        <taxon>Pseudomonadati</taxon>
        <taxon>Pseudomonadota</taxon>
        <taxon>Alphaproteobacteria</taxon>
        <taxon>Hyphomicrobiales</taxon>
        <taxon>Nitrobacteraceae</taxon>
        <taxon>Nitrobacter</taxon>
    </lineage>
</organism>
<dbReference type="AlphaFoldDB" id="A0A1V4HYV9"/>
<evidence type="ECO:0000256" key="3">
    <source>
        <dbReference type="ARBA" id="ARBA00022763"/>
    </source>
</evidence>
<dbReference type="InterPro" id="IPR051536">
    <property type="entry name" value="UDG_Type-4/5"/>
</dbReference>
<dbReference type="PANTHER" id="PTHR33693:SF3">
    <property type="entry name" value="TYPE-5 URACIL-DNA GLYCOSYLASE"/>
    <property type="match status" value="1"/>
</dbReference>
<keyword evidence="13" id="KW-1185">Reference proteome</keyword>
<evidence type="ECO:0000256" key="9">
    <source>
        <dbReference type="ARBA" id="ARBA00023887"/>
    </source>
</evidence>
<evidence type="ECO:0000256" key="8">
    <source>
        <dbReference type="ARBA" id="ARBA00023779"/>
    </source>
</evidence>
<dbReference type="Gene3D" id="3.40.470.10">
    <property type="entry name" value="Uracil-DNA glycosylase-like domain"/>
    <property type="match status" value="1"/>
</dbReference>
<evidence type="ECO:0000256" key="7">
    <source>
        <dbReference type="ARBA" id="ARBA00023204"/>
    </source>
</evidence>
<evidence type="ECO:0000256" key="10">
    <source>
        <dbReference type="SAM" id="MobiDB-lite"/>
    </source>
</evidence>
<feature type="compositionally biased region" description="Low complexity" evidence="10">
    <location>
        <begin position="12"/>
        <end position="21"/>
    </location>
</feature>
<sequence length="229" mass="24692">MRTETRPRTRTARSGAASASSEPGRDCPLCPRLVDYRLSVRAREPDWFNAPVPSFGDPDAAVLIVGLAPGVQGANRTGRPFTGDYAGDLLYATLLKYGFATGRYQAHPDDGLKLVDCRISNAVRCVPPQNKPLPAEINTCRAFLSATLAAMPRLRAIVALGRVAHDSAVKALGVRAAAAPFVHGAVHPVGAVRLYDSYHCSRYNTNTRVLTPAMFESVFAQVRADLTCR</sequence>
<name>A0A1V4HYV9_NITVU</name>
<evidence type="ECO:0000256" key="6">
    <source>
        <dbReference type="ARBA" id="ARBA00023014"/>
    </source>
</evidence>
<dbReference type="GO" id="GO:0004844">
    <property type="term" value="F:uracil DNA N-glycosylase activity"/>
    <property type="evidence" value="ECO:0007669"/>
    <property type="project" value="InterPro"/>
</dbReference>
<dbReference type="OrthoDB" id="9787663at2"/>
<reference evidence="12 13" key="1">
    <citation type="submission" date="2017-02" db="EMBL/GenBank/DDBJ databases">
        <title>Genome sequence of the nitrite-oxidizing bacterium Nitrobacter vulgaris strain Ab1.</title>
        <authorList>
            <person name="Mellbye B.L."/>
            <person name="Davis E.W."/>
            <person name="Spieck E."/>
            <person name="Chang J.H."/>
            <person name="Bottomley P.J."/>
            <person name="Sayavedra-Soto L.A."/>
        </authorList>
    </citation>
    <scope>NUCLEOTIDE SEQUENCE [LARGE SCALE GENOMIC DNA]</scope>
    <source>
        <strain evidence="12 13">Ab1</strain>
    </source>
</reference>
<evidence type="ECO:0000256" key="1">
    <source>
        <dbReference type="ARBA" id="ARBA00022485"/>
    </source>
</evidence>
<dbReference type="Proteomes" id="UP000189940">
    <property type="component" value="Unassembled WGS sequence"/>
</dbReference>
<dbReference type="InterPro" id="IPR036895">
    <property type="entry name" value="Uracil-DNA_glycosylase-like_sf"/>
</dbReference>
<evidence type="ECO:0000256" key="2">
    <source>
        <dbReference type="ARBA" id="ARBA00022723"/>
    </source>
</evidence>
<feature type="domain" description="Uracil-DNA glycosylase-like" evidence="11">
    <location>
        <begin position="53"/>
        <end position="219"/>
    </location>
</feature>
<dbReference type="STRING" id="29421.B2M20_09040"/>
<dbReference type="GO" id="GO:0006284">
    <property type="term" value="P:base-excision repair"/>
    <property type="evidence" value="ECO:0007669"/>
    <property type="project" value="InterPro"/>
</dbReference>
<dbReference type="Pfam" id="PF03167">
    <property type="entry name" value="UDG"/>
    <property type="match status" value="1"/>
</dbReference>
<protein>
    <recommendedName>
        <fullName evidence="9">Type-5 uracil-DNA glycosylase</fullName>
    </recommendedName>
</protein>